<sequence>MLAIRLLAVLSIRSWMTFKTCRQFINWAAFRLKREHWGATCLADWLEVMLTDVTCILLRCIFQLFQGGVLDPE</sequence>
<comment type="caution">
    <text evidence="1">The sequence shown here is derived from an EMBL/GenBank/DDBJ whole genome shotgun (WGS) entry which is preliminary data.</text>
</comment>
<accession>A0A1C7LS36</accession>
<proteinExistence type="predicted"/>
<reference evidence="1 2" key="1">
    <citation type="submission" date="2016-03" db="EMBL/GenBank/DDBJ databases">
        <title>Whole genome sequencing of Grifola frondosa 9006-11.</title>
        <authorList>
            <person name="Min B."/>
            <person name="Park H."/>
            <person name="Kim J.-G."/>
            <person name="Cho H."/>
            <person name="Oh Y.-L."/>
            <person name="Kong W.-S."/>
            <person name="Choi I.-G."/>
        </authorList>
    </citation>
    <scope>NUCLEOTIDE SEQUENCE [LARGE SCALE GENOMIC DNA]</scope>
    <source>
        <strain evidence="1 2">9006-11</strain>
    </source>
</reference>
<evidence type="ECO:0000313" key="2">
    <source>
        <dbReference type="Proteomes" id="UP000092993"/>
    </source>
</evidence>
<gene>
    <name evidence="1" type="ORF">A0H81_12074</name>
</gene>
<protein>
    <submittedName>
        <fullName evidence="1">Uncharacterized protein</fullName>
    </submittedName>
</protein>
<keyword evidence="2" id="KW-1185">Reference proteome</keyword>
<organism evidence="1 2">
    <name type="scientific">Grifola frondosa</name>
    <name type="common">Maitake</name>
    <name type="synonym">Polyporus frondosus</name>
    <dbReference type="NCBI Taxonomy" id="5627"/>
    <lineage>
        <taxon>Eukaryota</taxon>
        <taxon>Fungi</taxon>
        <taxon>Dikarya</taxon>
        <taxon>Basidiomycota</taxon>
        <taxon>Agaricomycotina</taxon>
        <taxon>Agaricomycetes</taxon>
        <taxon>Polyporales</taxon>
        <taxon>Grifolaceae</taxon>
        <taxon>Grifola</taxon>
    </lineage>
</organism>
<name>A0A1C7LS36_GRIFR</name>
<evidence type="ECO:0000313" key="1">
    <source>
        <dbReference type="EMBL" id="OBZ67641.1"/>
    </source>
</evidence>
<dbReference type="Proteomes" id="UP000092993">
    <property type="component" value="Unassembled WGS sequence"/>
</dbReference>
<dbReference type="AlphaFoldDB" id="A0A1C7LS36"/>
<dbReference type="EMBL" id="LUGG01000023">
    <property type="protein sequence ID" value="OBZ67641.1"/>
    <property type="molecule type" value="Genomic_DNA"/>
</dbReference>